<evidence type="ECO:0000256" key="8">
    <source>
        <dbReference type="ARBA" id="ARBA00022977"/>
    </source>
</evidence>
<keyword evidence="16" id="KW-1185">Reference proteome</keyword>
<feature type="domain" description="Thiazole synthase ThiG" evidence="14">
    <location>
        <begin position="2"/>
        <end position="246"/>
    </location>
</feature>
<dbReference type="Gene3D" id="3.20.20.70">
    <property type="entry name" value="Aldolase class I"/>
    <property type="match status" value="1"/>
</dbReference>
<dbReference type="InterPro" id="IPR033983">
    <property type="entry name" value="Thiazole_synthase_ThiG"/>
</dbReference>
<keyword evidence="9 13" id="KW-0704">Schiff base</keyword>
<proteinExistence type="inferred from homology"/>
<comment type="catalytic activity">
    <reaction evidence="10 13">
        <text>[ThiS sulfur-carrier protein]-C-terminal-Gly-aminoethanethioate + 2-iminoacetate + 1-deoxy-D-xylulose 5-phosphate = [ThiS sulfur-carrier protein]-C-terminal Gly-Gly + 2-[(2R,5Z)-2-carboxy-4-methylthiazol-5(2H)-ylidene]ethyl phosphate + 2 H2O + H(+)</text>
        <dbReference type="Rhea" id="RHEA:26297"/>
        <dbReference type="Rhea" id="RHEA-COMP:12909"/>
        <dbReference type="Rhea" id="RHEA-COMP:19908"/>
        <dbReference type="ChEBI" id="CHEBI:15377"/>
        <dbReference type="ChEBI" id="CHEBI:15378"/>
        <dbReference type="ChEBI" id="CHEBI:57792"/>
        <dbReference type="ChEBI" id="CHEBI:62899"/>
        <dbReference type="ChEBI" id="CHEBI:77846"/>
        <dbReference type="ChEBI" id="CHEBI:90778"/>
        <dbReference type="ChEBI" id="CHEBI:232372"/>
        <dbReference type="EC" id="2.8.1.10"/>
    </reaction>
</comment>
<dbReference type="SUPFAM" id="SSF110399">
    <property type="entry name" value="ThiG-like"/>
    <property type="match status" value="1"/>
</dbReference>
<comment type="subcellular location">
    <subcellularLocation>
        <location evidence="2 13">Cytoplasm</location>
    </subcellularLocation>
</comment>
<evidence type="ECO:0000256" key="9">
    <source>
        <dbReference type="ARBA" id="ARBA00023270"/>
    </source>
</evidence>
<dbReference type="GO" id="GO:0005737">
    <property type="term" value="C:cytoplasm"/>
    <property type="evidence" value="ECO:0007669"/>
    <property type="project" value="UniProtKB-SubCell"/>
</dbReference>
<evidence type="ECO:0000256" key="10">
    <source>
        <dbReference type="ARBA" id="ARBA00049897"/>
    </source>
</evidence>
<comment type="pathway">
    <text evidence="3 13">Cofactor biosynthesis; thiamine diphosphate biosynthesis.</text>
</comment>
<reference evidence="15" key="1">
    <citation type="submission" date="2020-10" db="EMBL/GenBank/DDBJ databases">
        <title>Ca. Dormibacterota MAGs.</title>
        <authorList>
            <person name="Montgomery K."/>
        </authorList>
    </citation>
    <scope>NUCLEOTIDE SEQUENCE [LARGE SCALE GENOMIC DNA]</scope>
    <source>
        <strain evidence="15">SC8812_S17_10</strain>
    </source>
</reference>
<feature type="binding site" evidence="13">
    <location>
        <begin position="203"/>
        <end position="204"/>
    </location>
    <ligand>
        <name>1-deoxy-D-xylulose 5-phosphate</name>
        <dbReference type="ChEBI" id="CHEBI:57792"/>
    </ligand>
</feature>
<sequence length="254" mass="26831">MVAGVELRSRLFLGTGKYRSDEDMLGALEASGSELVTVALRRLDLDDPAKKTILDVIDWQRYRILPNTAGCQTAEEAVRIARLARSMGLSDWVKLEVIPDPRYLLPDPIETLKAAEILVGEGFTVLPYINADPVLARRLEAAGCATVMPLGSPIGSGQGLVTQRQIELIIENAGVPVVVDAGIGSPSDAALAMELGADAVLVNTAVALAKDPPLMAEAIRQGVEGGRKGFLAGRIPRLPYAAASSPTTGVSPRL</sequence>
<keyword evidence="6 13" id="KW-0963">Cytoplasm</keyword>
<comment type="subunit">
    <text evidence="12 13">Homotetramer. Forms heterodimers with either ThiH or ThiS.</text>
</comment>
<accession>A0A934JVJ7</accession>
<evidence type="ECO:0000256" key="2">
    <source>
        <dbReference type="ARBA" id="ARBA00004496"/>
    </source>
</evidence>
<dbReference type="Pfam" id="PF05690">
    <property type="entry name" value="ThiG"/>
    <property type="match status" value="1"/>
</dbReference>
<dbReference type="HAMAP" id="MF_00443">
    <property type="entry name" value="ThiG"/>
    <property type="match status" value="1"/>
</dbReference>
<gene>
    <name evidence="13" type="primary">thiG</name>
    <name evidence="15" type="ORF">JF922_00520</name>
</gene>
<evidence type="ECO:0000256" key="6">
    <source>
        <dbReference type="ARBA" id="ARBA00022490"/>
    </source>
</evidence>
<evidence type="ECO:0000313" key="15">
    <source>
        <dbReference type="EMBL" id="MBJ7596561.1"/>
    </source>
</evidence>
<feature type="active site" description="Schiff-base intermediate with DXP" evidence="13">
    <location>
        <position position="94"/>
    </location>
</feature>
<keyword evidence="7 13" id="KW-0808">Transferase</keyword>
<dbReference type="CDD" id="cd04728">
    <property type="entry name" value="ThiG"/>
    <property type="match status" value="1"/>
</dbReference>
<protein>
    <recommendedName>
        <fullName evidence="5 13">Thiazole synthase</fullName>
        <ecNumber evidence="4 13">2.8.1.10</ecNumber>
    </recommendedName>
</protein>
<dbReference type="FunFam" id="3.20.20.70:FF:000049">
    <property type="entry name" value="Thiazole synthase"/>
    <property type="match status" value="1"/>
</dbReference>
<evidence type="ECO:0000313" key="16">
    <source>
        <dbReference type="Proteomes" id="UP000612893"/>
    </source>
</evidence>
<dbReference type="GO" id="GO:0009229">
    <property type="term" value="P:thiamine diphosphate biosynthetic process"/>
    <property type="evidence" value="ECO:0007669"/>
    <property type="project" value="UniProtKB-UniRule"/>
</dbReference>
<evidence type="ECO:0000256" key="1">
    <source>
        <dbReference type="ARBA" id="ARBA00002834"/>
    </source>
</evidence>
<evidence type="ECO:0000256" key="11">
    <source>
        <dbReference type="ARBA" id="ARBA00060826"/>
    </source>
</evidence>
<evidence type="ECO:0000256" key="13">
    <source>
        <dbReference type="HAMAP-Rule" id="MF_00443"/>
    </source>
</evidence>
<evidence type="ECO:0000256" key="7">
    <source>
        <dbReference type="ARBA" id="ARBA00022679"/>
    </source>
</evidence>
<dbReference type="PANTHER" id="PTHR34266:SF2">
    <property type="entry name" value="THIAZOLE SYNTHASE"/>
    <property type="match status" value="1"/>
</dbReference>
<evidence type="ECO:0000256" key="12">
    <source>
        <dbReference type="ARBA" id="ARBA00062692"/>
    </source>
</evidence>
<name>A0A934JVJ7_9BACT</name>
<dbReference type="GO" id="GO:1990107">
    <property type="term" value="F:thiazole synthase activity"/>
    <property type="evidence" value="ECO:0007669"/>
    <property type="project" value="UniProtKB-EC"/>
</dbReference>
<evidence type="ECO:0000256" key="5">
    <source>
        <dbReference type="ARBA" id="ARBA00019753"/>
    </source>
</evidence>
<dbReference type="EC" id="2.8.1.10" evidence="4 13"/>
<evidence type="ECO:0000256" key="4">
    <source>
        <dbReference type="ARBA" id="ARBA00011960"/>
    </source>
</evidence>
<dbReference type="InterPro" id="IPR008867">
    <property type="entry name" value="ThiG"/>
</dbReference>
<comment type="function">
    <text evidence="1 13">Catalyzes the rearrangement of 1-deoxy-D-xylulose 5-phosphate (DXP) to produce the thiazole phosphate moiety of thiamine. Sulfur is provided by the thiocarboxylate moiety of the carrier protein ThiS. In vitro, sulfur can be provided by H(2)S.</text>
</comment>
<dbReference type="Proteomes" id="UP000612893">
    <property type="component" value="Unassembled WGS sequence"/>
</dbReference>
<feature type="binding site" evidence="13">
    <location>
        <begin position="181"/>
        <end position="182"/>
    </location>
    <ligand>
        <name>1-deoxy-D-xylulose 5-phosphate</name>
        <dbReference type="ChEBI" id="CHEBI:57792"/>
    </ligand>
</feature>
<comment type="caution">
    <text evidence="15">The sequence shown here is derived from an EMBL/GenBank/DDBJ whole genome shotgun (WGS) entry which is preliminary data.</text>
</comment>
<keyword evidence="8 13" id="KW-0784">Thiamine biosynthesis</keyword>
<dbReference type="AlphaFoldDB" id="A0A934JVJ7"/>
<comment type="similarity">
    <text evidence="11 13">Belongs to the ThiG family.</text>
</comment>
<dbReference type="InterPro" id="IPR013785">
    <property type="entry name" value="Aldolase_TIM"/>
</dbReference>
<feature type="binding site" evidence="13">
    <location>
        <position position="155"/>
    </location>
    <ligand>
        <name>1-deoxy-D-xylulose 5-phosphate</name>
        <dbReference type="ChEBI" id="CHEBI:57792"/>
    </ligand>
</feature>
<evidence type="ECO:0000256" key="3">
    <source>
        <dbReference type="ARBA" id="ARBA00004948"/>
    </source>
</evidence>
<organism evidence="15 16">
    <name type="scientific">Candidatus Nephthysia bennettiae</name>
    <dbReference type="NCBI Taxonomy" id="3127016"/>
    <lineage>
        <taxon>Bacteria</taxon>
        <taxon>Bacillati</taxon>
        <taxon>Candidatus Dormiibacterota</taxon>
        <taxon>Candidatus Dormibacteria</taxon>
        <taxon>Candidatus Dormibacterales</taxon>
        <taxon>Candidatus Dormibacteraceae</taxon>
        <taxon>Candidatus Nephthysia</taxon>
    </lineage>
</organism>
<dbReference type="PANTHER" id="PTHR34266">
    <property type="entry name" value="THIAZOLE SYNTHASE"/>
    <property type="match status" value="1"/>
</dbReference>
<dbReference type="EMBL" id="JAEKNR010000007">
    <property type="protein sequence ID" value="MBJ7596561.1"/>
    <property type="molecule type" value="Genomic_DNA"/>
</dbReference>
<evidence type="ECO:0000259" key="14">
    <source>
        <dbReference type="Pfam" id="PF05690"/>
    </source>
</evidence>